<dbReference type="GO" id="GO:0005762">
    <property type="term" value="C:mitochondrial large ribosomal subunit"/>
    <property type="evidence" value="ECO:0007669"/>
    <property type="project" value="TreeGrafter"/>
</dbReference>
<evidence type="ECO:0000256" key="7">
    <source>
        <dbReference type="ARBA" id="ARBA00023274"/>
    </source>
</evidence>
<keyword evidence="5" id="KW-0694">RNA-binding</keyword>
<proteinExistence type="inferred from homology"/>
<dbReference type="AlphaFoldDB" id="A0A0D3ML47"/>
<dbReference type="InterPro" id="IPR018258">
    <property type="entry name" value="Ribosomal_bL21_CS"/>
</dbReference>
<sequence length="104" mass="12159">MKYAIAQTSGKQFLLKPGQWYDVDYINNANLGDFIYLNKILFFRKDNKIQIGKPFLLNSKIPAKIIQQVKGPKITVLKTKPKKKYTRKRGHRQSYTRVQIDSLT</sequence>
<dbReference type="PANTHER" id="PTHR21349:SF7">
    <property type="entry name" value="LARGE RIBOSOMAL SUBUNIT PROTEIN BL21C"/>
    <property type="match status" value="1"/>
</dbReference>
<gene>
    <name evidence="9" type="primary">rpl21</name>
</gene>
<dbReference type="EMBL" id="KJ877675">
    <property type="protein sequence ID" value="AIM52823.1"/>
    <property type="molecule type" value="Genomic_DNA"/>
</dbReference>
<dbReference type="EMBL" id="KJ877675">
    <property type="protein sequence ID" value="AIM52743.1"/>
    <property type="molecule type" value="Genomic_DNA"/>
</dbReference>
<comment type="similarity">
    <text evidence="2">Belongs to the bacterial ribosomal protein bL21 family.</text>
</comment>
<keyword evidence="6 9" id="KW-0689">Ribosomal protein</keyword>
<dbReference type="GO" id="GO:0019843">
    <property type="term" value="F:rRNA binding"/>
    <property type="evidence" value="ECO:0007669"/>
    <property type="project" value="UniProtKB-KW"/>
</dbReference>
<dbReference type="GO" id="GO:0006412">
    <property type="term" value="P:translation"/>
    <property type="evidence" value="ECO:0007669"/>
    <property type="project" value="InterPro"/>
</dbReference>
<dbReference type="InterPro" id="IPR028909">
    <property type="entry name" value="bL21-like"/>
</dbReference>
<dbReference type="SUPFAM" id="SSF141091">
    <property type="entry name" value="L21p-like"/>
    <property type="match status" value="1"/>
</dbReference>
<evidence type="ECO:0000256" key="5">
    <source>
        <dbReference type="ARBA" id="ARBA00022884"/>
    </source>
</evidence>
<keyword evidence="7" id="KW-0687">Ribonucleoprotein</keyword>
<dbReference type="NCBIfam" id="TIGR00061">
    <property type="entry name" value="L21"/>
    <property type="match status" value="1"/>
</dbReference>
<dbReference type="HAMAP" id="MF_01363">
    <property type="entry name" value="Ribosomal_bL21"/>
    <property type="match status" value="1"/>
</dbReference>
<geneLocation type="plastid" evidence="9"/>
<keyword evidence="4" id="KW-0699">rRNA-binding</keyword>
<name>A0A0D3ML47_9STRA</name>
<reference evidence="9" key="1">
    <citation type="journal article" date="2015" name="Sci. Rep.">
        <title>Updating algal evolutionary relationships through plastid genome sequencing: did alveolate plastids emerge through endosymbiosis of an ochrophyte?</title>
        <authorList>
            <person name="Sevcikova T."/>
            <person name="Horak A."/>
            <person name="Klimes V."/>
            <person name="Zbrankova V."/>
            <person name="Demir-Hilton E."/>
            <person name="Sudek S."/>
            <person name="Jenkins J."/>
            <person name="Schmutz J."/>
            <person name="Pribyl P."/>
            <person name="Fousek J."/>
            <person name="Vlcek C."/>
            <person name="Lang B.F."/>
            <person name="Obornik M."/>
            <person name="Worden A.Z."/>
            <person name="Elias M."/>
        </authorList>
    </citation>
    <scope>NUCLEOTIDE SEQUENCE</scope>
</reference>
<evidence type="ECO:0000313" key="9">
    <source>
        <dbReference type="EMBL" id="AIM52823.1"/>
    </source>
</evidence>
<dbReference type="GO" id="GO:0003735">
    <property type="term" value="F:structural constituent of ribosome"/>
    <property type="evidence" value="ECO:0007669"/>
    <property type="project" value="InterPro"/>
</dbReference>
<evidence type="ECO:0000256" key="8">
    <source>
        <dbReference type="SAM" id="MobiDB-lite"/>
    </source>
</evidence>
<evidence type="ECO:0000256" key="1">
    <source>
        <dbReference type="ARBA" id="ARBA00004474"/>
    </source>
</evidence>
<dbReference type="Pfam" id="PF00829">
    <property type="entry name" value="Ribosomal_L21p"/>
    <property type="match status" value="1"/>
</dbReference>
<feature type="region of interest" description="Disordered" evidence="8">
    <location>
        <begin position="80"/>
        <end position="104"/>
    </location>
</feature>
<keyword evidence="3 9" id="KW-0934">Plastid</keyword>
<protein>
    <submittedName>
        <fullName evidence="9">50S ribosomal protein L21</fullName>
    </submittedName>
</protein>
<dbReference type="PROSITE" id="PS01169">
    <property type="entry name" value="RIBOSOMAL_L21"/>
    <property type="match status" value="1"/>
</dbReference>
<accession>A0A0D3ML47</accession>
<organism evidence="9">
    <name type="scientific">Ochromonas sp. CCMP1393</name>
    <dbReference type="NCBI Taxonomy" id="420556"/>
    <lineage>
        <taxon>Eukaryota</taxon>
        <taxon>Sar</taxon>
        <taxon>Stramenopiles</taxon>
        <taxon>Ochrophyta</taxon>
        <taxon>Chrysophyceae</taxon>
        <taxon>Chromulinales</taxon>
        <taxon>Chromulinaceae</taxon>
        <taxon>Ochromonas</taxon>
    </lineage>
</organism>
<dbReference type="InterPro" id="IPR036164">
    <property type="entry name" value="bL21-like_sf"/>
</dbReference>
<dbReference type="InterPro" id="IPR001787">
    <property type="entry name" value="Ribosomal_bL21"/>
</dbReference>
<evidence type="ECO:0000256" key="3">
    <source>
        <dbReference type="ARBA" id="ARBA00022640"/>
    </source>
</evidence>
<evidence type="ECO:0000256" key="2">
    <source>
        <dbReference type="ARBA" id="ARBA00008563"/>
    </source>
</evidence>
<dbReference type="GO" id="GO:0009536">
    <property type="term" value="C:plastid"/>
    <property type="evidence" value="ECO:0007669"/>
    <property type="project" value="UniProtKB-SubCell"/>
</dbReference>
<feature type="compositionally biased region" description="Polar residues" evidence="8">
    <location>
        <begin position="95"/>
        <end position="104"/>
    </location>
</feature>
<evidence type="ECO:0000256" key="6">
    <source>
        <dbReference type="ARBA" id="ARBA00022980"/>
    </source>
</evidence>
<feature type="compositionally biased region" description="Basic residues" evidence="8">
    <location>
        <begin position="80"/>
        <end position="94"/>
    </location>
</feature>
<dbReference type="PANTHER" id="PTHR21349">
    <property type="entry name" value="50S RIBOSOMAL PROTEIN L21"/>
    <property type="match status" value="1"/>
</dbReference>
<evidence type="ECO:0000256" key="4">
    <source>
        <dbReference type="ARBA" id="ARBA00022730"/>
    </source>
</evidence>
<comment type="subcellular location">
    <subcellularLocation>
        <location evidence="1">Plastid</location>
    </subcellularLocation>
</comment>